<dbReference type="Pfam" id="PF04294">
    <property type="entry name" value="VanW"/>
    <property type="match status" value="1"/>
</dbReference>
<evidence type="ECO:0000259" key="2">
    <source>
        <dbReference type="Pfam" id="PF12229"/>
    </source>
</evidence>
<dbReference type="InterPro" id="IPR022029">
    <property type="entry name" value="YoaR-like_PG-bd"/>
</dbReference>
<dbReference type="KEGG" id="dge:Dgeo_1593"/>
<dbReference type="STRING" id="319795.Dgeo_1593"/>
<dbReference type="EMBL" id="CP000359">
    <property type="protein sequence ID" value="ABF45888.1"/>
    <property type="molecule type" value="Genomic_DNA"/>
</dbReference>
<feature type="domain" description="YoaR-like putative peptidoglycan binding" evidence="2">
    <location>
        <begin position="72"/>
        <end position="174"/>
    </location>
</feature>
<reference evidence="3" key="1">
    <citation type="submission" date="2006-04" db="EMBL/GenBank/DDBJ databases">
        <title>Complete sequence of chromosome of Deinococcus geothermalis DSM 11300.</title>
        <authorList>
            <consortium name="US DOE Joint Genome Institute"/>
            <person name="Copeland A."/>
            <person name="Lucas S."/>
            <person name="Lapidus A."/>
            <person name="Barry K."/>
            <person name="Detter J.C."/>
            <person name="Glavina del Rio T."/>
            <person name="Hammon N."/>
            <person name="Israni S."/>
            <person name="Dalin E."/>
            <person name="Tice H."/>
            <person name="Pitluck S."/>
            <person name="Brettin T."/>
            <person name="Bruce D."/>
            <person name="Han C."/>
            <person name="Tapia R."/>
            <person name="Saunders E."/>
            <person name="Gilna P."/>
            <person name="Schmutz J."/>
            <person name="Larimer F."/>
            <person name="Land M."/>
            <person name="Hauser L."/>
            <person name="Kyrpides N."/>
            <person name="Kim E."/>
            <person name="Daly M.J."/>
            <person name="Fredrickson J.K."/>
            <person name="Makarova K.S."/>
            <person name="Gaidamakova E.K."/>
            <person name="Zhai M."/>
            <person name="Richardson P."/>
        </authorList>
    </citation>
    <scope>NUCLEOTIDE SEQUENCE</scope>
    <source>
        <strain evidence="3">DSM 11300</strain>
    </source>
</reference>
<feature type="signal peptide" evidence="1">
    <location>
        <begin position="1"/>
        <end position="24"/>
    </location>
</feature>
<keyword evidence="1" id="KW-0732">Signal</keyword>
<accession>Q1IXZ6</accession>
<feature type="chain" id="PRO_5004191540" evidence="1">
    <location>
        <begin position="25"/>
        <end position="565"/>
    </location>
</feature>
<dbReference type="PANTHER" id="PTHR35788:SF1">
    <property type="entry name" value="EXPORTED PROTEIN"/>
    <property type="match status" value="1"/>
</dbReference>
<dbReference type="AlphaFoldDB" id="Q1IXZ6"/>
<evidence type="ECO:0000313" key="3">
    <source>
        <dbReference type="EMBL" id="ABF45888.1"/>
    </source>
</evidence>
<dbReference type="InterPro" id="IPR007391">
    <property type="entry name" value="Vancomycin_resist_VanW"/>
</dbReference>
<name>Q1IXZ6_DEIGD</name>
<dbReference type="Proteomes" id="UP000002431">
    <property type="component" value="Chromosome"/>
</dbReference>
<sequence>MKFWVTGLSAAVLLGGALAMGVAAQDDGKLAPGFHVAGVDLSGLTREEALAALQAHLPAPPQVTVTAGPHAWTVSADTLGWRADPQASVDAALRASAGRNLLERVEGLLGQVSVQELPLVTRVDVATALQTLKTLTGDLQAQPKDAAVIFDKAAKKYAVQPDSPGRRVNAAAAANAYAANPDLTTLTVPVTEWKAGLTAEALQPQVDLGNRLMRPLTVQLEGTGRTGTLTPLQVANLYWVREGGIVPDEQTLRTTFGRLTDMVDQPAQNARYAFENGKPVKVKERAGRVTDRQAALAAFRKAVFDPAVKTVVFPSKVSQPTLTVAALPDPKKLELIATGTSTYFGSSPERRTNVANAAAKISGVVVPAGETFSFLQALGGITPDNGFVGGLIISGGRTVDGLGGGVCQVSTTTFRALYQAGLPVVERNQHSYRVGYYEPQVGFEAAVYDPGVDLKMKNDTGAPILIKTINDNAKSRLEVQVWGIKPKRTVTVSPAVILSRTPHPPAQYVVNPNLPAGAVRQVDWAQDGYSLYITRTIQDAQGIRTDKVSTVYKPWRAVYEIGPRG</sequence>
<organism evidence="3 4">
    <name type="scientific">Deinococcus geothermalis (strain DSM 11300 / CIP 105573 / AG-3a)</name>
    <dbReference type="NCBI Taxonomy" id="319795"/>
    <lineage>
        <taxon>Bacteria</taxon>
        <taxon>Thermotogati</taxon>
        <taxon>Deinococcota</taxon>
        <taxon>Deinococci</taxon>
        <taxon>Deinococcales</taxon>
        <taxon>Deinococcaceae</taxon>
        <taxon>Deinococcus</taxon>
    </lineage>
</organism>
<protein>
    <submittedName>
        <fullName evidence="3">VanW</fullName>
    </submittedName>
</protein>
<dbReference type="eggNOG" id="COG2720">
    <property type="taxonomic scope" value="Bacteria"/>
</dbReference>
<evidence type="ECO:0000313" key="4">
    <source>
        <dbReference type="Proteomes" id="UP000002431"/>
    </source>
</evidence>
<dbReference type="RefSeq" id="WP_011530722.1">
    <property type="nucleotide sequence ID" value="NC_008025.1"/>
</dbReference>
<dbReference type="Pfam" id="PF12229">
    <property type="entry name" value="PG_binding_4"/>
    <property type="match status" value="1"/>
</dbReference>
<proteinExistence type="predicted"/>
<dbReference type="InterPro" id="IPR052913">
    <property type="entry name" value="Glycopeptide_resist_protein"/>
</dbReference>
<gene>
    <name evidence="3" type="ordered locus">Dgeo_1593</name>
</gene>
<dbReference type="HOGENOM" id="CLU_011572_1_0_0"/>
<dbReference type="PANTHER" id="PTHR35788">
    <property type="entry name" value="EXPORTED PROTEIN-RELATED"/>
    <property type="match status" value="1"/>
</dbReference>
<keyword evidence="4" id="KW-1185">Reference proteome</keyword>
<evidence type="ECO:0000256" key="1">
    <source>
        <dbReference type="SAM" id="SignalP"/>
    </source>
</evidence>